<dbReference type="Proteomes" id="UP000678393">
    <property type="component" value="Unassembled WGS sequence"/>
</dbReference>
<reference evidence="1" key="1">
    <citation type="submission" date="2021-04" db="EMBL/GenBank/DDBJ databases">
        <authorList>
            <consortium name="Molecular Ecology Group"/>
        </authorList>
    </citation>
    <scope>NUCLEOTIDE SEQUENCE</scope>
</reference>
<name>A0A8S3YMB7_9EUPU</name>
<keyword evidence="2" id="KW-1185">Reference proteome</keyword>
<feature type="non-terminal residue" evidence="1">
    <location>
        <position position="77"/>
    </location>
</feature>
<protein>
    <recommendedName>
        <fullName evidence="3">HYR domain-containing protein</fullName>
    </recommendedName>
</protein>
<proteinExistence type="predicted"/>
<feature type="non-terminal residue" evidence="1">
    <location>
        <position position="1"/>
    </location>
</feature>
<dbReference type="AlphaFoldDB" id="A0A8S3YMB7"/>
<gene>
    <name evidence="1" type="ORF">CUNI_LOCUS2160</name>
</gene>
<organism evidence="1 2">
    <name type="scientific">Candidula unifasciata</name>
    <dbReference type="NCBI Taxonomy" id="100452"/>
    <lineage>
        <taxon>Eukaryota</taxon>
        <taxon>Metazoa</taxon>
        <taxon>Spiralia</taxon>
        <taxon>Lophotrochozoa</taxon>
        <taxon>Mollusca</taxon>
        <taxon>Gastropoda</taxon>
        <taxon>Heterobranchia</taxon>
        <taxon>Euthyneura</taxon>
        <taxon>Panpulmonata</taxon>
        <taxon>Eupulmonata</taxon>
        <taxon>Stylommatophora</taxon>
        <taxon>Helicina</taxon>
        <taxon>Helicoidea</taxon>
        <taxon>Geomitridae</taxon>
        <taxon>Candidula</taxon>
    </lineage>
</organism>
<comment type="caution">
    <text evidence="1">The sequence shown here is derived from an EMBL/GenBank/DDBJ whole genome shotgun (WGS) entry which is preliminary data.</text>
</comment>
<evidence type="ECO:0000313" key="1">
    <source>
        <dbReference type="EMBL" id="CAG5116602.1"/>
    </source>
</evidence>
<dbReference type="EMBL" id="CAJHNH020000275">
    <property type="protein sequence ID" value="CAG5116602.1"/>
    <property type="molecule type" value="Genomic_DNA"/>
</dbReference>
<accession>A0A8S3YMB7</accession>
<sequence>KTPPEAVECNESILITADYPQHQFNSSDLRYTFLDGLDGIVPIHESQLFSFGAHDLTVSSEDSAGNIGVCMIRAYAT</sequence>
<evidence type="ECO:0008006" key="3">
    <source>
        <dbReference type="Google" id="ProtNLM"/>
    </source>
</evidence>
<evidence type="ECO:0000313" key="2">
    <source>
        <dbReference type="Proteomes" id="UP000678393"/>
    </source>
</evidence>
<dbReference type="OrthoDB" id="6203693at2759"/>